<dbReference type="OrthoDB" id="1670832at2759"/>
<keyword evidence="6" id="KW-0325">Glycoprotein</keyword>
<reference evidence="10" key="1">
    <citation type="journal article" date="2014" name="Science">
        <title>The coffee genome provides insight into the convergent evolution of caffeine biosynthesis.</title>
        <authorList>
            <person name="Denoeud F."/>
            <person name="Carretero-Paulet L."/>
            <person name="Dereeper A."/>
            <person name="Droc G."/>
            <person name="Guyot R."/>
            <person name="Pietrella M."/>
            <person name="Zheng C."/>
            <person name="Alberti A."/>
            <person name="Anthony F."/>
            <person name="Aprea G."/>
            <person name="Aury J.M."/>
            <person name="Bento P."/>
            <person name="Bernard M."/>
            <person name="Bocs S."/>
            <person name="Campa C."/>
            <person name="Cenci A."/>
            <person name="Combes M.C."/>
            <person name="Crouzillat D."/>
            <person name="Da Silva C."/>
            <person name="Daddiego L."/>
            <person name="De Bellis F."/>
            <person name="Dussert S."/>
            <person name="Garsmeur O."/>
            <person name="Gayraud T."/>
            <person name="Guignon V."/>
            <person name="Jahn K."/>
            <person name="Jamilloux V."/>
            <person name="Joet T."/>
            <person name="Labadie K."/>
            <person name="Lan T."/>
            <person name="Leclercq J."/>
            <person name="Lepelley M."/>
            <person name="Leroy T."/>
            <person name="Li L.T."/>
            <person name="Librado P."/>
            <person name="Lopez L."/>
            <person name="Munoz A."/>
            <person name="Noel B."/>
            <person name="Pallavicini A."/>
            <person name="Perrotta G."/>
            <person name="Poncet V."/>
            <person name="Pot D."/>
            <person name="Priyono X."/>
            <person name="Rigoreau M."/>
            <person name="Rouard M."/>
            <person name="Rozas J."/>
            <person name="Tranchant-Dubreuil C."/>
            <person name="VanBuren R."/>
            <person name="Zhang Q."/>
            <person name="Andrade A.C."/>
            <person name="Argout X."/>
            <person name="Bertrand B."/>
            <person name="de Kochko A."/>
            <person name="Graziosi G."/>
            <person name="Henry R.J."/>
            <person name="Jayarama X."/>
            <person name="Ming R."/>
            <person name="Nagai C."/>
            <person name="Rounsley S."/>
            <person name="Sankoff D."/>
            <person name="Giuliano G."/>
            <person name="Albert V.A."/>
            <person name="Wincker P."/>
            <person name="Lashermes P."/>
        </authorList>
    </citation>
    <scope>NUCLEOTIDE SEQUENCE [LARGE SCALE GENOMIC DNA]</scope>
    <source>
        <strain evidence="10">cv. DH200-94</strain>
    </source>
</reference>
<accession>A0A068UXI7</accession>
<dbReference type="Gramene" id="CDP12348">
    <property type="protein sequence ID" value="CDP12348"/>
    <property type="gene ID" value="GSCOC_T00035830001"/>
</dbReference>
<evidence type="ECO:0000256" key="7">
    <source>
        <dbReference type="SAM" id="Phobius"/>
    </source>
</evidence>
<dbReference type="PhylomeDB" id="A0A068UXI7"/>
<name>A0A068UXI7_COFCA</name>
<feature type="transmembrane region" description="Helical" evidence="7">
    <location>
        <begin position="30"/>
        <end position="53"/>
    </location>
</feature>
<dbReference type="InterPro" id="IPR051955">
    <property type="entry name" value="PME_Inhibitor"/>
</dbReference>
<keyword evidence="4" id="KW-0732">Signal</keyword>
<evidence type="ECO:0000256" key="2">
    <source>
        <dbReference type="ARBA" id="ARBA00007786"/>
    </source>
</evidence>
<dbReference type="SUPFAM" id="SSF101148">
    <property type="entry name" value="Plant invertase/pectin methylesterase inhibitor"/>
    <property type="match status" value="1"/>
</dbReference>
<dbReference type="InterPro" id="IPR035513">
    <property type="entry name" value="Invertase/methylesterase_inhib"/>
</dbReference>
<comment type="similarity">
    <text evidence="2">In the C-terminal section; belongs to the pectinesterase family.</text>
</comment>
<comment type="similarity">
    <text evidence="1">In the N-terminal section; belongs to the PMEI family.</text>
</comment>
<evidence type="ECO:0000313" key="10">
    <source>
        <dbReference type="Proteomes" id="UP000295252"/>
    </source>
</evidence>
<dbReference type="STRING" id="49390.A0A068UXI7"/>
<dbReference type="Proteomes" id="UP000295252">
    <property type="component" value="Chromosome VI"/>
</dbReference>
<sequence length="245" mass="26763">MDSINFFKGYGKVNNPAGNQQPASNRRRRILLAASLAVFLTIVLGAMIGALIYESATEPPESEEEQLPASDSGESLKTVCAVTQYLDSCINSISALNDPPKSDPVHFFNLSLQVSQRELASLASLPKTLISKSNDRRAESALKDCVNLFDDSLSQLNRSAELMKVAVVGPAEKLLTEMRISDMQTWISAAMTDQDTCLDGLDEMGSTVVDELRTRVHKSSEYMSNSLAILNNLKSLVDKFGLKMP</sequence>
<evidence type="ECO:0000313" key="9">
    <source>
        <dbReference type="EMBL" id="CDP12348.1"/>
    </source>
</evidence>
<keyword evidence="5" id="KW-1015">Disulfide bond</keyword>
<organism evidence="9 10">
    <name type="scientific">Coffea canephora</name>
    <name type="common">Robusta coffee</name>
    <dbReference type="NCBI Taxonomy" id="49390"/>
    <lineage>
        <taxon>Eukaryota</taxon>
        <taxon>Viridiplantae</taxon>
        <taxon>Streptophyta</taxon>
        <taxon>Embryophyta</taxon>
        <taxon>Tracheophyta</taxon>
        <taxon>Spermatophyta</taxon>
        <taxon>Magnoliopsida</taxon>
        <taxon>eudicotyledons</taxon>
        <taxon>Gunneridae</taxon>
        <taxon>Pentapetalae</taxon>
        <taxon>asterids</taxon>
        <taxon>lamiids</taxon>
        <taxon>Gentianales</taxon>
        <taxon>Rubiaceae</taxon>
        <taxon>Ixoroideae</taxon>
        <taxon>Gardenieae complex</taxon>
        <taxon>Bertiereae - Coffeeae clade</taxon>
        <taxon>Coffeeae</taxon>
        <taxon>Coffea</taxon>
    </lineage>
</organism>
<dbReference type="EC" id="3.1.1.11" evidence="3"/>
<protein>
    <recommendedName>
        <fullName evidence="3">pectinesterase</fullName>
        <ecNumber evidence="3">3.1.1.11</ecNumber>
    </recommendedName>
</protein>
<feature type="domain" description="Pectinesterase inhibitor" evidence="8">
    <location>
        <begin position="71"/>
        <end position="229"/>
    </location>
</feature>
<dbReference type="EMBL" id="HG739147">
    <property type="protein sequence ID" value="CDP12348.1"/>
    <property type="molecule type" value="Genomic_DNA"/>
</dbReference>
<dbReference type="FunCoup" id="A0A068UXI7">
    <property type="interactions" value="304"/>
</dbReference>
<keyword evidence="7" id="KW-0472">Membrane</keyword>
<dbReference type="GO" id="GO:0030599">
    <property type="term" value="F:pectinesterase activity"/>
    <property type="evidence" value="ECO:0007669"/>
    <property type="project" value="UniProtKB-EC"/>
</dbReference>
<evidence type="ECO:0000256" key="5">
    <source>
        <dbReference type="ARBA" id="ARBA00023157"/>
    </source>
</evidence>
<keyword evidence="7" id="KW-0812">Transmembrane</keyword>
<dbReference type="PANTHER" id="PTHR31080:SF303">
    <property type="entry name" value="PECTINESTERASE 1-LIKE"/>
    <property type="match status" value="1"/>
</dbReference>
<dbReference type="PANTHER" id="PTHR31080">
    <property type="entry name" value="PECTINESTERASE INHIBITOR-LIKE"/>
    <property type="match status" value="1"/>
</dbReference>
<dbReference type="Pfam" id="PF04043">
    <property type="entry name" value="PMEI"/>
    <property type="match status" value="1"/>
</dbReference>
<keyword evidence="7" id="KW-1133">Transmembrane helix</keyword>
<dbReference type="GO" id="GO:0004857">
    <property type="term" value="F:enzyme inhibitor activity"/>
    <property type="evidence" value="ECO:0007669"/>
    <property type="project" value="InterPro"/>
</dbReference>
<keyword evidence="10" id="KW-1185">Reference proteome</keyword>
<dbReference type="Gene3D" id="1.20.140.40">
    <property type="entry name" value="Invertase/pectin methylesterase inhibitor family protein"/>
    <property type="match status" value="1"/>
</dbReference>
<evidence type="ECO:0000256" key="6">
    <source>
        <dbReference type="ARBA" id="ARBA00023180"/>
    </source>
</evidence>
<evidence type="ECO:0000259" key="8">
    <source>
        <dbReference type="SMART" id="SM00856"/>
    </source>
</evidence>
<dbReference type="InParanoid" id="A0A068UXI7"/>
<dbReference type="AlphaFoldDB" id="A0A068UXI7"/>
<dbReference type="OMA" id="IFKGYGK"/>
<evidence type="ECO:0000256" key="4">
    <source>
        <dbReference type="ARBA" id="ARBA00022729"/>
    </source>
</evidence>
<dbReference type="SMART" id="SM00856">
    <property type="entry name" value="PMEI"/>
    <property type="match status" value="1"/>
</dbReference>
<dbReference type="CDD" id="cd15798">
    <property type="entry name" value="PMEI-like_3"/>
    <property type="match status" value="1"/>
</dbReference>
<gene>
    <name evidence="9" type="ORF">GSCOC_T00035830001</name>
</gene>
<dbReference type="FunFam" id="1.20.140.40:FF:000010">
    <property type="entry name" value="Pectinesterase"/>
    <property type="match status" value="1"/>
</dbReference>
<evidence type="ECO:0000256" key="3">
    <source>
        <dbReference type="ARBA" id="ARBA00013229"/>
    </source>
</evidence>
<evidence type="ECO:0000256" key="1">
    <source>
        <dbReference type="ARBA" id="ARBA00006027"/>
    </source>
</evidence>
<dbReference type="NCBIfam" id="TIGR01614">
    <property type="entry name" value="PME_inhib"/>
    <property type="match status" value="1"/>
</dbReference>
<proteinExistence type="inferred from homology"/>
<dbReference type="InterPro" id="IPR006501">
    <property type="entry name" value="Pectinesterase_inhib_dom"/>
</dbReference>